<evidence type="ECO:0000313" key="2">
    <source>
        <dbReference type="Proteomes" id="UP000242164"/>
    </source>
</evidence>
<dbReference type="Proteomes" id="UP000242164">
    <property type="component" value="Unassembled WGS sequence"/>
</dbReference>
<comment type="caution">
    <text evidence="1">The sequence shown here is derived from an EMBL/GenBank/DDBJ whole genome shotgun (WGS) entry which is preliminary data.</text>
</comment>
<dbReference type="Pfam" id="PF06245">
    <property type="entry name" value="DUF1015"/>
    <property type="match status" value="1"/>
</dbReference>
<reference evidence="1 2" key="1">
    <citation type="submission" date="2016-08" db="EMBL/GenBank/DDBJ databases">
        <authorList>
            <person name="Loux V."/>
            <person name="Rue O."/>
        </authorList>
    </citation>
    <scope>NUCLEOTIDE SEQUENCE [LARGE SCALE GENOMIC DNA]</scope>
    <source>
        <strain evidence="1 2">AFSSA_08CEB44bac</strain>
    </source>
</reference>
<dbReference type="PANTHER" id="PTHR36454:SF1">
    <property type="entry name" value="DUF1015 DOMAIN-CONTAINING PROTEIN"/>
    <property type="match status" value="1"/>
</dbReference>
<dbReference type="EMBL" id="FMIK01000028">
    <property type="protein sequence ID" value="SCL94227.1"/>
    <property type="molecule type" value="Genomic_DNA"/>
</dbReference>
<accession>A0AAX2CHT9</accession>
<organism evidence="1 2">
    <name type="scientific">Bacillus cytotoxicus</name>
    <dbReference type="NCBI Taxonomy" id="580165"/>
    <lineage>
        <taxon>Bacteria</taxon>
        <taxon>Bacillati</taxon>
        <taxon>Bacillota</taxon>
        <taxon>Bacilli</taxon>
        <taxon>Bacillales</taxon>
        <taxon>Bacillaceae</taxon>
        <taxon>Bacillus</taxon>
        <taxon>Bacillus cereus group</taxon>
    </lineage>
</organism>
<proteinExistence type="predicted"/>
<evidence type="ECO:0000313" key="1">
    <source>
        <dbReference type="EMBL" id="SCL94227.1"/>
    </source>
</evidence>
<protein>
    <submittedName>
        <fullName evidence="1">Uncharacterized conserved protein UCP033563</fullName>
    </submittedName>
</protein>
<dbReference type="InterPro" id="IPR008323">
    <property type="entry name" value="UCP033563"/>
</dbReference>
<dbReference type="RefSeq" id="WP_087095045.1">
    <property type="nucleotide sequence ID" value="NZ_CP024096.1"/>
</dbReference>
<dbReference type="PANTHER" id="PTHR36454">
    <property type="entry name" value="LMO2823 PROTEIN"/>
    <property type="match status" value="1"/>
</dbReference>
<gene>
    <name evidence="1" type="ORF">BCB44BAC_02336</name>
</gene>
<name>A0AAX2CHT9_9BACI</name>
<dbReference type="AlphaFoldDB" id="A0AAX2CHT9"/>
<dbReference type="PIRSF" id="PIRSF033563">
    <property type="entry name" value="UCP033563"/>
    <property type="match status" value="1"/>
</dbReference>
<sequence>MATIRPFRAIRPVQNKAAQVAALPYDVLNSTEAREVVKGNPYSFLHIDKAEIDLSISISPYDDSVYEKANENLQRLIREGILMQDEEPCFYIYQLTMQGRRQAGLVVCTSIDEYMDNTIKKHERTRHDKEQDRIRHVDACNANTGPIFLTYRAKESVAKLLVDWQEHHAPVYRFTADDGVEHVVWKIAEADTIAALIQSFEEIPALYIADGHHRSASAVQVGLMRREEHPNYTGDEEFNFFLSVLFPHEELSIWDYNRVVKDLNGLTEEQFLQQISQFFYVEIAHTSPLKPNKRHTFGMYMNRVWYQLTAKEEIFDAQDVVKRLDVAILQDYVLSKVLQIHDPRTDARIDFVGGIRGLEELEHLVDSGPYKVAFSLYPTSMEELLAIADAGEVMPPKSTWFEPKLRSGLFIHSLE</sequence>